<dbReference type="GeneID" id="87810427"/>
<keyword evidence="1" id="KW-1133">Transmembrane helix</keyword>
<name>A0AAF0YBI0_9TREE</name>
<sequence length="273" mass="29953">MTSPLLLALAASTLLAAAEAQLTKANSSAPTGAPLPPPGTNSLVLTRSRTWTVPATNTGYSEVDHIQSLRVQALKDQEHRLFIATVTLGVVMFVVVLPVFLFLLRRYNAHTRRLLQQAPPPEVYKPWVGLEMVPPTGTGTAFPSNKKVGTVAFAAAAVPLLAKPAAATTTATYYASTEFVHTTVTIDDQKFYDNWYKPQREYATQQIATLSILLPIIVIVPLFLMAGLSLVRAIRHADLCRSSSRADTAQHAYLRRRRAKRTTGRKVEYWGVN</sequence>
<keyword evidence="1" id="KW-0812">Transmembrane</keyword>
<dbReference type="Proteomes" id="UP000827549">
    <property type="component" value="Chromosome 5"/>
</dbReference>
<gene>
    <name evidence="3" type="ORF">LOC62_05G007254</name>
</gene>
<dbReference type="EMBL" id="CP086718">
    <property type="protein sequence ID" value="WOO83733.1"/>
    <property type="molecule type" value="Genomic_DNA"/>
</dbReference>
<evidence type="ECO:0000256" key="2">
    <source>
        <dbReference type="SAM" id="SignalP"/>
    </source>
</evidence>
<accession>A0AAF0YBI0</accession>
<feature type="transmembrane region" description="Helical" evidence="1">
    <location>
        <begin position="81"/>
        <end position="104"/>
    </location>
</feature>
<evidence type="ECO:0000256" key="1">
    <source>
        <dbReference type="SAM" id="Phobius"/>
    </source>
</evidence>
<dbReference type="RefSeq" id="XP_062629759.1">
    <property type="nucleotide sequence ID" value="XM_062773775.1"/>
</dbReference>
<proteinExistence type="predicted"/>
<organism evidence="3 4">
    <name type="scientific">Vanrija pseudolonga</name>
    <dbReference type="NCBI Taxonomy" id="143232"/>
    <lineage>
        <taxon>Eukaryota</taxon>
        <taxon>Fungi</taxon>
        <taxon>Dikarya</taxon>
        <taxon>Basidiomycota</taxon>
        <taxon>Agaricomycotina</taxon>
        <taxon>Tremellomycetes</taxon>
        <taxon>Trichosporonales</taxon>
        <taxon>Trichosporonaceae</taxon>
        <taxon>Vanrija</taxon>
    </lineage>
</organism>
<evidence type="ECO:0000313" key="4">
    <source>
        <dbReference type="Proteomes" id="UP000827549"/>
    </source>
</evidence>
<keyword evidence="2" id="KW-0732">Signal</keyword>
<keyword evidence="1" id="KW-0472">Membrane</keyword>
<feature type="transmembrane region" description="Helical" evidence="1">
    <location>
        <begin position="207"/>
        <end position="231"/>
    </location>
</feature>
<keyword evidence="4" id="KW-1185">Reference proteome</keyword>
<feature type="chain" id="PRO_5042071756" evidence="2">
    <location>
        <begin position="21"/>
        <end position="273"/>
    </location>
</feature>
<protein>
    <submittedName>
        <fullName evidence="3">Uncharacterized protein</fullName>
    </submittedName>
</protein>
<reference evidence="3" key="1">
    <citation type="submission" date="2023-10" db="EMBL/GenBank/DDBJ databases">
        <authorList>
            <person name="Noh H."/>
        </authorList>
    </citation>
    <scope>NUCLEOTIDE SEQUENCE</scope>
    <source>
        <strain evidence="3">DUCC4014</strain>
    </source>
</reference>
<evidence type="ECO:0000313" key="3">
    <source>
        <dbReference type="EMBL" id="WOO83733.1"/>
    </source>
</evidence>
<dbReference type="AlphaFoldDB" id="A0AAF0YBI0"/>
<feature type="signal peptide" evidence="2">
    <location>
        <begin position="1"/>
        <end position="20"/>
    </location>
</feature>